<dbReference type="EMBL" id="MHMM01000021">
    <property type="protein sequence ID" value="OGZ26556.1"/>
    <property type="molecule type" value="Genomic_DNA"/>
</dbReference>
<dbReference type="InterPro" id="IPR001584">
    <property type="entry name" value="Integrase_cat-core"/>
</dbReference>
<accession>A0A1G2EL81</accession>
<dbReference type="Pfam" id="PF00665">
    <property type="entry name" value="rve"/>
    <property type="match status" value="1"/>
</dbReference>
<gene>
    <name evidence="7" type="ORF">A2365_02055</name>
</gene>
<organism evidence="7 8">
    <name type="scientific">Candidatus Nealsonbacteria bacterium RIFOXYB1_FULL_40_15</name>
    <dbReference type="NCBI Taxonomy" id="1801677"/>
    <lineage>
        <taxon>Bacteria</taxon>
        <taxon>Candidatus Nealsoniibacteriota</taxon>
    </lineage>
</organism>
<dbReference type="Proteomes" id="UP000177740">
    <property type="component" value="Unassembled WGS sequence"/>
</dbReference>
<evidence type="ECO:0000313" key="8">
    <source>
        <dbReference type="Proteomes" id="UP000177740"/>
    </source>
</evidence>
<keyword evidence="5" id="KW-0233">DNA recombination</keyword>
<dbReference type="PROSITE" id="PS01043">
    <property type="entry name" value="TRANSPOSASE_IS30"/>
    <property type="match status" value="1"/>
</dbReference>
<reference evidence="7 8" key="1">
    <citation type="journal article" date="2016" name="Nat. Commun.">
        <title>Thousands of microbial genomes shed light on interconnected biogeochemical processes in an aquifer system.</title>
        <authorList>
            <person name="Anantharaman K."/>
            <person name="Brown C.T."/>
            <person name="Hug L.A."/>
            <person name="Sharon I."/>
            <person name="Castelle C.J."/>
            <person name="Probst A.J."/>
            <person name="Thomas B.C."/>
            <person name="Singh A."/>
            <person name="Wilkins M.J."/>
            <person name="Karaoz U."/>
            <person name="Brodie E.L."/>
            <person name="Williams K.H."/>
            <person name="Hubbard S.S."/>
            <person name="Banfield J.F."/>
        </authorList>
    </citation>
    <scope>NUCLEOTIDE SEQUENCE [LARGE SCALE GENOMIC DNA]</scope>
</reference>
<dbReference type="InterPro" id="IPR025246">
    <property type="entry name" value="IS30-like_HTH"/>
</dbReference>
<dbReference type="Pfam" id="PF13936">
    <property type="entry name" value="HTH_38"/>
    <property type="match status" value="1"/>
</dbReference>
<protein>
    <recommendedName>
        <fullName evidence="6">Integrase catalytic domain-containing protein</fullName>
    </recommendedName>
</protein>
<dbReference type="Gene3D" id="3.30.420.10">
    <property type="entry name" value="Ribonuclease H-like superfamily/Ribonuclease H"/>
    <property type="match status" value="1"/>
</dbReference>
<sequence>MKQFTNLSLKDRKRIEILLAKNLSVGVMAKQLGFHRSTIAREISRNSPQGNGYSADFAEKRMKKRQRKKKEGKRKLDLNLNLKKYIFEKIQDCHSPNQIVESLKKLYPKDMSMHISEETIYQYIYVLGRGELKKTLIQGLRQQRKYRRKKGLRSKTIDLRGKIEDMLSIHERPKEVEGRVVPGHWEGDLILGKRKESALGTLVERTTRQTRLVRLKKKDATSVRVAFVKKVKTFPKIFSKTLTYDQGKEMIQHKRFTIDTNMQVYFADPRSPWQRGTNENTNGLLRQFFPKGTDFNQITGKEIRRVENLLNNRPRKSLGYFTPNEVYFKLLR</sequence>
<dbReference type="GO" id="GO:0006313">
    <property type="term" value="P:DNA transposition"/>
    <property type="evidence" value="ECO:0007669"/>
    <property type="project" value="InterPro"/>
</dbReference>
<evidence type="ECO:0000256" key="3">
    <source>
        <dbReference type="ARBA" id="ARBA00022578"/>
    </source>
</evidence>
<dbReference type="NCBIfam" id="NF033563">
    <property type="entry name" value="transpos_IS30"/>
    <property type="match status" value="1"/>
</dbReference>
<proteinExistence type="inferred from homology"/>
<dbReference type="GO" id="GO:0015074">
    <property type="term" value="P:DNA integration"/>
    <property type="evidence" value="ECO:0007669"/>
    <property type="project" value="InterPro"/>
</dbReference>
<dbReference type="InterPro" id="IPR036397">
    <property type="entry name" value="RNaseH_sf"/>
</dbReference>
<dbReference type="InterPro" id="IPR051917">
    <property type="entry name" value="Transposase-Integrase"/>
</dbReference>
<dbReference type="GO" id="GO:0004803">
    <property type="term" value="F:transposase activity"/>
    <property type="evidence" value="ECO:0007669"/>
    <property type="project" value="InterPro"/>
</dbReference>
<keyword evidence="4" id="KW-0238">DNA-binding</keyword>
<dbReference type="GO" id="GO:0005829">
    <property type="term" value="C:cytosol"/>
    <property type="evidence" value="ECO:0007669"/>
    <property type="project" value="TreeGrafter"/>
</dbReference>
<comment type="caution">
    <text evidence="7">The sequence shown here is derived from an EMBL/GenBank/DDBJ whole genome shotgun (WGS) entry which is preliminary data.</text>
</comment>
<comment type="similarity">
    <text evidence="2">Belongs to the transposase IS30 family.</text>
</comment>
<evidence type="ECO:0000256" key="2">
    <source>
        <dbReference type="ARBA" id="ARBA00006363"/>
    </source>
</evidence>
<comment type="function">
    <text evidence="1">Required for the transposition of the insertion element.</text>
</comment>
<evidence type="ECO:0000256" key="4">
    <source>
        <dbReference type="ARBA" id="ARBA00023125"/>
    </source>
</evidence>
<evidence type="ECO:0000256" key="5">
    <source>
        <dbReference type="ARBA" id="ARBA00023172"/>
    </source>
</evidence>
<feature type="domain" description="Integrase catalytic" evidence="6">
    <location>
        <begin position="169"/>
        <end position="331"/>
    </location>
</feature>
<dbReference type="GO" id="GO:0003677">
    <property type="term" value="F:DNA binding"/>
    <property type="evidence" value="ECO:0007669"/>
    <property type="project" value="UniProtKB-KW"/>
</dbReference>
<evidence type="ECO:0000256" key="1">
    <source>
        <dbReference type="ARBA" id="ARBA00002190"/>
    </source>
</evidence>
<dbReference type="InterPro" id="IPR012337">
    <property type="entry name" value="RNaseH-like_sf"/>
</dbReference>
<dbReference type="InterPro" id="IPR001598">
    <property type="entry name" value="Transposase_IS30_CS"/>
</dbReference>
<name>A0A1G2EL81_9BACT</name>
<dbReference type="SUPFAM" id="SSF53098">
    <property type="entry name" value="Ribonuclease H-like"/>
    <property type="match status" value="1"/>
</dbReference>
<evidence type="ECO:0000313" key="7">
    <source>
        <dbReference type="EMBL" id="OGZ26556.1"/>
    </source>
</evidence>
<keyword evidence="3" id="KW-0815">Transposition</keyword>
<dbReference type="InterPro" id="IPR053392">
    <property type="entry name" value="Transposase_IS30-like"/>
</dbReference>
<dbReference type="PANTHER" id="PTHR10948:SF23">
    <property type="entry name" value="TRANSPOSASE INSI FOR INSERTION SEQUENCE ELEMENT IS30A-RELATED"/>
    <property type="match status" value="1"/>
</dbReference>
<evidence type="ECO:0000259" key="6">
    <source>
        <dbReference type="PROSITE" id="PS50994"/>
    </source>
</evidence>
<dbReference type="PROSITE" id="PS50994">
    <property type="entry name" value="INTEGRASE"/>
    <property type="match status" value="1"/>
</dbReference>
<dbReference type="PANTHER" id="PTHR10948">
    <property type="entry name" value="TRANSPOSASE"/>
    <property type="match status" value="1"/>
</dbReference>
<dbReference type="AlphaFoldDB" id="A0A1G2EL81"/>